<evidence type="ECO:0000313" key="3">
    <source>
        <dbReference type="Proteomes" id="UP001412067"/>
    </source>
</evidence>
<protein>
    <submittedName>
        <fullName evidence="2">Uncharacterized protein</fullName>
    </submittedName>
</protein>
<proteinExistence type="predicted"/>
<accession>A0ABR2MJQ1</accession>
<name>A0ABR2MJQ1_9ASPA</name>
<evidence type="ECO:0000256" key="1">
    <source>
        <dbReference type="SAM" id="MobiDB-lite"/>
    </source>
</evidence>
<gene>
    <name evidence="2" type="ORF">KSP40_PGU012640</name>
</gene>
<organism evidence="2 3">
    <name type="scientific">Platanthera guangdongensis</name>
    <dbReference type="NCBI Taxonomy" id="2320717"/>
    <lineage>
        <taxon>Eukaryota</taxon>
        <taxon>Viridiplantae</taxon>
        <taxon>Streptophyta</taxon>
        <taxon>Embryophyta</taxon>
        <taxon>Tracheophyta</taxon>
        <taxon>Spermatophyta</taxon>
        <taxon>Magnoliopsida</taxon>
        <taxon>Liliopsida</taxon>
        <taxon>Asparagales</taxon>
        <taxon>Orchidaceae</taxon>
        <taxon>Orchidoideae</taxon>
        <taxon>Orchideae</taxon>
        <taxon>Orchidinae</taxon>
        <taxon>Platanthera</taxon>
    </lineage>
</organism>
<reference evidence="2 3" key="1">
    <citation type="journal article" date="2022" name="Nat. Plants">
        <title>Genomes of leafy and leafless Platanthera orchids illuminate the evolution of mycoheterotrophy.</title>
        <authorList>
            <person name="Li M.H."/>
            <person name="Liu K.W."/>
            <person name="Li Z."/>
            <person name="Lu H.C."/>
            <person name="Ye Q.L."/>
            <person name="Zhang D."/>
            <person name="Wang J.Y."/>
            <person name="Li Y.F."/>
            <person name="Zhong Z.M."/>
            <person name="Liu X."/>
            <person name="Yu X."/>
            <person name="Liu D.K."/>
            <person name="Tu X.D."/>
            <person name="Liu B."/>
            <person name="Hao Y."/>
            <person name="Liao X.Y."/>
            <person name="Jiang Y.T."/>
            <person name="Sun W.H."/>
            <person name="Chen J."/>
            <person name="Chen Y.Q."/>
            <person name="Ai Y."/>
            <person name="Zhai J.W."/>
            <person name="Wu S.S."/>
            <person name="Zhou Z."/>
            <person name="Hsiao Y.Y."/>
            <person name="Wu W.L."/>
            <person name="Chen Y.Y."/>
            <person name="Lin Y.F."/>
            <person name="Hsu J.L."/>
            <person name="Li C.Y."/>
            <person name="Wang Z.W."/>
            <person name="Zhao X."/>
            <person name="Zhong W.Y."/>
            <person name="Ma X.K."/>
            <person name="Ma L."/>
            <person name="Huang J."/>
            <person name="Chen G.Z."/>
            <person name="Huang M.Z."/>
            <person name="Huang L."/>
            <person name="Peng D.H."/>
            <person name="Luo Y.B."/>
            <person name="Zou S.Q."/>
            <person name="Chen S.P."/>
            <person name="Lan S."/>
            <person name="Tsai W.C."/>
            <person name="Van de Peer Y."/>
            <person name="Liu Z.J."/>
        </authorList>
    </citation>
    <scope>NUCLEOTIDE SEQUENCE [LARGE SCALE GENOMIC DNA]</scope>
    <source>
        <strain evidence="2">Lor288</strain>
    </source>
</reference>
<sequence length="271" mass="31381">MNRCRRGCWRRWNRRNQMKQKMGRRAMESAESSGIAGWTPTGGGGGTNCWIGTGAGSRTRVRWQNWTRGKEENVGPRWALERNTQLSALAWIRRIEWGNWRWSEDFDPNERYVEEDYYNSRKFAPRRGVEDDFEAEAEAEKRILNAKRANLQKSTLRKPVQSAARSTRHPVEEYSESEREESEYETEGEDVDTSPAARDKELDDKDEYEEDADEEAVGTISASEEEEPRRNARETGGSSLKRKEIESDVDSPPRKAPTHRRKAVVFDSDDD</sequence>
<comment type="caution">
    <text evidence="2">The sequence shown here is derived from an EMBL/GenBank/DDBJ whole genome shotgun (WGS) entry which is preliminary data.</text>
</comment>
<feature type="region of interest" description="Disordered" evidence="1">
    <location>
        <begin position="154"/>
        <end position="271"/>
    </location>
</feature>
<feature type="compositionally biased region" description="Acidic residues" evidence="1">
    <location>
        <begin position="204"/>
        <end position="216"/>
    </location>
</feature>
<feature type="compositionally biased region" description="Acidic residues" evidence="1">
    <location>
        <begin position="173"/>
        <end position="192"/>
    </location>
</feature>
<dbReference type="Proteomes" id="UP001412067">
    <property type="component" value="Unassembled WGS sequence"/>
</dbReference>
<keyword evidence="3" id="KW-1185">Reference proteome</keyword>
<dbReference type="EMBL" id="JBBWWR010000007">
    <property type="protein sequence ID" value="KAK8963921.1"/>
    <property type="molecule type" value="Genomic_DNA"/>
</dbReference>
<evidence type="ECO:0000313" key="2">
    <source>
        <dbReference type="EMBL" id="KAK8963921.1"/>
    </source>
</evidence>